<sequence>MKDRRRGGTLEKRQPEKRRKVDWRTLRVDLPGPEEKLPAAEPMPVGALHRMPKGIRLEASSICWVRGYRRYEVEGVPRAEFQYRPVEIDSEAPPGSVSLKPGESWEPEN</sequence>
<evidence type="ECO:0000313" key="2">
    <source>
        <dbReference type="EMBL" id="SUZ91803.1"/>
    </source>
</evidence>
<dbReference type="AlphaFoldDB" id="A0A381RSE8"/>
<organism evidence="2">
    <name type="scientific">marine metagenome</name>
    <dbReference type="NCBI Taxonomy" id="408172"/>
    <lineage>
        <taxon>unclassified sequences</taxon>
        <taxon>metagenomes</taxon>
        <taxon>ecological metagenomes</taxon>
    </lineage>
</organism>
<reference evidence="2" key="1">
    <citation type="submission" date="2018-05" db="EMBL/GenBank/DDBJ databases">
        <authorList>
            <person name="Lanie J.A."/>
            <person name="Ng W.-L."/>
            <person name="Kazmierczak K.M."/>
            <person name="Andrzejewski T.M."/>
            <person name="Davidsen T.M."/>
            <person name="Wayne K.J."/>
            <person name="Tettelin H."/>
            <person name="Glass J.I."/>
            <person name="Rusch D."/>
            <person name="Podicherti R."/>
            <person name="Tsui H.-C.T."/>
            <person name="Winkler M.E."/>
        </authorList>
    </citation>
    <scope>NUCLEOTIDE SEQUENCE</scope>
</reference>
<dbReference type="EMBL" id="UINC01002006">
    <property type="protein sequence ID" value="SUZ91803.1"/>
    <property type="molecule type" value="Genomic_DNA"/>
</dbReference>
<feature type="region of interest" description="Disordered" evidence="1">
    <location>
        <begin position="89"/>
        <end position="109"/>
    </location>
</feature>
<gene>
    <name evidence="2" type="ORF">METZ01_LOCUS44657</name>
</gene>
<name>A0A381RSE8_9ZZZZ</name>
<feature type="region of interest" description="Disordered" evidence="1">
    <location>
        <begin position="1"/>
        <end position="24"/>
    </location>
</feature>
<evidence type="ECO:0000256" key="1">
    <source>
        <dbReference type="SAM" id="MobiDB-lite"/>
    </source>
</evidence>
<feature type="compositionally biased region" description="Basic and acidic residues" evidence="1">
    <location>
        <begin position="1"/>
        <end position="14"/>
    </location>
</feature>
<protein>
    <submittedName>
        <fullName evidence="2">Uncharacterized protein</fullName>
    </submittedName>
</protein>
<proteinExistence type="predicted"/>
<accession>A0A381RSE8</accession>